<dbReference type="SUPFAM" id="SSF54631">
    <property type="entry name" value="CBS-domain pair"/>
    <property type="match status" value="1"/>
</dbReference>
<dbReference type="AlphaFoldDB" id="A4C7I2"/>
<sequence length="596" mass="66788">MKLNGAHLLVQLLTEQNISTVFQPIFDLANSCILGYEALSRGPKGHPLEFPNQLFLAAEQQGKVSELELLCRKKAIENFALLGLSGKLFLNVSPRTLLDPKHPKGETQHLLEQHGLSAAQVVIEVTEQDEVPNHQLLQQTLAYYRELGFSIAIDDLGAGHSGLRKWSELQPDIIKIDKYFIDHCHQSIVKKEFLKSIIDLAKATNTQVIAEGIEHQEELDLLTGLGVSLAQGFLLERPSIEPSRLFSSDLLAKQALKQQNSPELDDQTIGLLVETQQAIFASTHCAAAQTCFEKNKGLISLAVLNEQQQPVGMLHRDQLAELFAAPYGHALYDKKSVTRVMDTQPLIVDKLDTLDMVSQQITDFDFDIRRHILVTEHQTYLGVVPLRKILKHITDQKVRHAQHANPLTMLPGNVAITEAIELRLRRQQNFFLAYVDLNHFKQFNDLYGYASGDAVIKLLADVISDSCDPANSFVGHIGGDDFMVIFDGTDAWHTCQLIIKEFERRSQSFFTPEHIAAGGYWAPNREGQEQFVPLLTLSIGLVNPDLAFCENSHQVSALATDAKKEAKRYRQSYLFLCHRRKPATPIVRMRLASGAD</sequence>
<dbReference type="CDD" id="cd01949">
    <property type="entry name" value="GGDEF"/>
    <property type="match status" value="1"/>
</dbReference>
<feature type="domain" description="GGDEF" evidence="2">
    <location>
        <begin position="428"/>
        <end position="579"/>
    </location>
</feature>
<reference evidence="3 4" key="1">
    <citation type="submission" date="2006-02" db="EMBL/GenBank/DDBJ databases">
        <authorList>
            <person name="Moran M.A."/>
            <person name="Kjelleberg S."/>
            <person name="Egan S."/>
            <person name="Saunders N."/>
            <person name="Thomas T."/>
            <person name="Ferriera S."/>
            <person name="Johnson J."/>
            <person name="Kravitz S."/>
            <person name="Halpern A."/>
            <person name="Remington K."/>
            <person name="Beeson K."/>
            <person name="Tran B."/>
            <person name="Rogers Y.-H."/>
            <person name="Friedman R."/>
            <person name="Venter J.C."/>
        </authorList>
    </citation>
    <scope>NUCLEOTIDE SEQUENCE [LARGE SCALE GENOMIC DNA]</scope>
    <source>
        <strain evidence="3 4">D2</strain>
    </source>
</reference>
<name>A4C7I2_9GAMM</name>
<dbReference type="PROSITE" id="PS50883">
    <property type="entry name" value="EAL"/>
    <property type="match status" value="1"/>
</dbReference>
<dbReference type="Proteomes" id="UP000006201">
    <property type="component" value="Unassembled WGS sequence"/>
</dbReference>
<dbReference type="SMART" id="SM00052">
    <property type="entry name" value="EAL"/>
    <property type="match status" value="1"/>
</dbReference>
<dbReference type="eggNOG" id="COG2199">
    <property type="taxonomic scope" value="Bacteria"/>
</dbReference>
<dbReference type="eggNOG" id="COG2200">
    <property type="taxonomic scope" value="Bacteria"/>
</dbReference>
<dbReference type="InterPro" id="IPR050706">
    <property type="entry name" value="Cyclic-di-GMP_PDE-like"/>
</dbReference>
<dbReference type="Pfam" id="PF00990">
    <property type="entry name" value="GGDEF"/>
    <property type="match status" value="1"/>
</dbReference>
<gene>
    <name evidence="3" type="ORF">PTD2_13989</name>
</gene>
<dbReference type="RefSeq" id="WP_009837809.1">
    <property type="nucleotide sequence ID" value="NZ_AAOH01000002.1"/>
</dbReference>
<evidence type="ECO:0000259" key="2">
    <source>
        <dbReference type="PROSITE" id="PS50887"/>
    </source>
</evidence>
<dbReference type="NCBIfam" id="TIGR00254">
    <property type="entry name" value="GGDEF"/>
    <property type="match status" value="1"/>
</dbReference>
<dbReference type="InterPro" id="IPR043128">
    <property type="entry name" value="Rev_trsase/Diguanyl_cyclase"/>
</dbReference>
<dbReference type="SUPFAM" id="SSF141868">
    <property type="entry name" value="EAL domain-like"/>
    <property type="match status" value="1"/>
</dbReference>
<dbReference type="SMART" id="SM00267">
    <property type="entry name" value="GGDEF"/>
    <property type="match status" value="1"/>
</dbReference>
<dbReference type="Pfam" id="PF00563">
    <property type="entry name" value="EAL"/>
    <property type="match status" value="1"/>
</dbReference>
<dbReference type="SUPFAM" id="SSF55073">
    <property type="entry name" value="Nucleotide cyclase"/>
    <property type="match status" value="1"/>
</dbReference>
<dbReference type="InterPro" id="IPR029787">
    <property type="entry name" value="Nucleotide_cyclase"/>
</dbReference>
<dbReference type="Gene3D" id="3.20.20.450">
    <property type="entry name" value="EAL domain"/>
    <property type="match status" value="1"/>
</dbReference>
<proteinExistence type="predicted"/>
<feature type="domain" description="EAL" evidence="1">
    <location>
        <begin position="2"/>
        <end position="252"/>
    </location>
</feature>
<dbReference type="InterPro" id="IPR046342">
    <property type="entry name" value="CBS_dom_sf"/>
</dbReference>
<dbReference type="CDD" id="cd01948">
    <property type="entry name" value="EAL"/>
    <property type="match status" value="1"/>
</dbReference>
<dbReference type="STRING" id="87626.PTD2_13989"/>
<dbReference type="EMBL" id="AAOH01000002">
    <property type="protein sequence ID" value="EAR29936.1"/>
    <property type="molecule type" value="Genomic_DNA"/>
</dbReference>
<dbReference type="PROSITE" id="PS50887">
    <property type="entry name" value="GGDEF"/>
    <property type="match status" value="1"/>
</dbReference>
<dbReference type="Gene3D" id="3.30.70.270">
    <property type="match status" value="1"/>
</dbReference>
<dbReference type="HOGENOM" id="CLU_015702_2_1_6"/>
<organism evidence="3 4">
    <name type="scientific">Pseudoalteromonas tunicata D2</name>
    <dbReference type="NCBI Taxonomy" id="87626"/>
    <lineage>
        <taxon>Bacteria</taxon>
        <taxon>Pseudomonadati</taxon>
        <taxon>Pseudomonadota</taxon>
        <taxon>Gammaproteobacteria</taxon>
        <taxon>Alteromonadales</taxon>
        <taxon>Pseudoalteromonadaceae</taxon>
        <taxon>Pseudoalteromonas</taxon>
    </lineage>
</organism>
<keyword evidence="4" id="KW-1185">Reference proteome</keyword>
<comment type="caution">
    <text evidence="3">The sequence shown here is derived from an EMBL/GenBank/DDBJ whole genome shotgun (WGS) entry which is preliminary data.</text>
</comment>
<dbReference type="InterPro" id="IPR000160">
    <property type="entry name" value="GGDEF_dom"/>
</dbReference>
<dbReference type="InterPro" id="IPR001633">
    <property type="entry name" value="EAL_dom"/>
</dbReference>
<dbReference type="InterPro" id="IPR035919">
    <property type="entry name" value="EAL_sf"/>
</dbReference>
<dbReference type="Gene3D" id="3.10.580.10">
    <property type="entry name" value="CBS-domain"/>
    <property type="match status" value="1"/>
</dbReference>
<dbReference type="PANTHER" id="PTHR33121">
    <property type="entry name" value="CYCLIC DI-GMP PHOSPHODIESTERASE PDEF"/>
    <property type="match status" value="1"/>
</dbReference>
<accession>A4C7I2</accession>
<protein>
    <submittedName>
        <fullName evidence="3">Signaling protein (EAL,CBS,GGDEF domains)</fullName>
    </submittedName>
</protein>
<dbReference type="GO" id="GO:0071111">
    <property type="term" value="F:cyclic-guanylate-specific phosphodiesterase activity"/>
    <property type="evidence" value="ECO:0007669"/>
    <property type="project" value="InterPro"/>
</dbReference>
<evidence type="ECO:0000313" key="4">
    <source>
        <dbReference type="Proteomes" id="UP000006201"/>
    </source>
</evidence>
<evidence type="ECO:0000259" key="1">
    <source>
        <dbReference type="PROSITE" id="PS50883"/>
    </source>
</evidence>
<dbReference type="PANTHER" id="PTHR33121:SF76">
    <property type="entry name" value="SIGNALING PROTEIN"/>
    <property type="match status" value="1"/>
</dbReference>
<evidence type="ECO:0000313" key="3">
    <source>
        <dbReference type="EMBL" id="EAR29936.1"/>
    </source>
</evidence>